<reference evidence="1" key="1">
    <citation type="journal article" date="2014" name="Front. Microbiol.">
        <title>High frequency of phylogenetically diverse reductive dehalogenase-homologous genes in deep subseafloor sedimentary metagenomes.</title>
        <authorList>
            <person name="Kawai M."/>
            <person name="Futagami T."/>
            <person name="Toyoda A."/>
            <person name="Takaki Y."/>
            <person name="Nishi S."/>
            <person name="Hori S."/>
            <person name="Arai W."/>
            <person name="Tsubouchi T."/>
            <person name="Morono Y."/>
            <person name="Uchiyama I."/>
            <person name="Ito T."/>
            <person name="Fujiyama A."/>
            <person name="Inagaki F."/>
            <person name="Takami H."/>
        </authorList>
    </citation>
    <scope>NUCLEOTIDE SEQUENCE</scope>
    <source>
        <strain evidence="1">Expedition CK06-06</strain>
    </source>
</reference>
<name>X1S5L8_9ZZZZ</name>
<evidence type="ECO:0008006" key="2">
    <source>
        <dbReference type="Google" id="ProtNLM"/>
    </source>
</evidence>
<dbReference type="AlphaFoldDB" id="X1S5L8"/>
<comment type="caution">
    <text evidence="1">The sequence shown here is derived from an EMBL/GenBank/DDBJ whole genome shotgun (WGS) entry which is preliminary data.</text>
</comment>
<protein>
    <recommendedName>
        <fullName evidence="2">Isochorismatase-like domain-containing protein</fullName>
    </recommendedName>
</protein>
<organism evidence="1">
    <name type="scientific">marine sediment metagenome</name>
    <dbReference type="NCBI Taxonomy" id="412755"/>
    <lineage>
        <taxon>unclassified sequences</taxon>
        <taxon>metagenomes</taxon>
        <taxon>ecological metagenomes</taxon>
    </lineage>
</organism>
<proteinExistence type="predicted"/>
<accession>X1S5L8</accession>
<evidence type="ECO:0000313" key="1">
    <source>
        <dbReference type="EMBL" id="GAI74416.1"/>
    </source>
</evidence>
<dbReference type="EMBL" id="BARW01011578">
    <property type="protein sequence ID" value="GAI74416.1"/>
    <property type="molecule type" value="Genomic_DNA"/>
</dbReference>
<sequence>MAKAVLVIDMVRGFMEEGHPLYCGARARRI</sequence>
<gene>
    <name evidence="1" type="ORF">S12H4_22263</name>
</gene>
<feature type="non-terminal residue" evidence="1">
    <location>
        <position position="30"/>
    </location>
</feature>